<reference evidence="2" key="1">
    <citation type="submission" date="2016-01" db="EMBL/GenBank/DDBJ databases">
        <title>Isolation and Characterization of Enterobacteria phage CBB.</title>
        <authorList>
            <person name="Buttimer C.T.H."/>
            <person name="Hendrix H."/>
            <person name="Alexandre H."/>
            <person name="O'Mahony J."/>
            <person name="Lavigne R."/>
            <person name="Coffey A."/>
        </authorList>
    </citation>
    <scope>NUCLEOTIDE SEQUENCE [LARGE SCALE GENOMIC DNA]</scope>
</reference>
<sequence length="195" mass="23351">MDIQKYEVLKNIYLNTWEHIVPMMQFRVSKAMKKLDERYSASYGTWQEGEGFNHFFRLFDAEHNEYMDGGLVFEMSYNTSTKYFSTFSTDNNNSIRIAHWKPDHPRFYALYDPDNAKQGTSHTFIQFPCDTDYFFQRMLVQETLDYDDYELWDTEVQVMREVLKDSPAVSVGMMCKDLELHPDVIVYFAKEFFKE</sequence>
<protein>
    <submittedName>
        <fullName evidence="1">Uncharacterized protein</fullName>
    </submittedName>
</protein>
<evidence type="ECO:0000313" key="2">
    <source>
        <dbReference type="Proteomes" id="UP000223891"/>
    </source>
</evidence>
<accession>A0A1L2CUC5</accession>
<keyword evidence="2" id="KW-1185">Reference proteome</keyword>
<name>A0A1L2CUC5_9CAUD</name>
<gene>
    <name evidence="1" type="ORF">CBB_53</name>
</gene>
<dbReference type="EMBL" id="KU574722">
    <property type="protein sequence ID" value="AMM43618.1"/>
    <property type="molecule type" value="Genomic_DNA"/>
</dbReference>
<organism evidence="1 2">
    <name type="scientific">Pectobacterium phage vB_PcaM_CBB</name>
    <dbReference type="NCBI Taxonomy" id="2772511"/>
    <lineage>
        <taxon>Viruses</taxon>
        <taxon>Duplodnaviria</taxon>
        <taxon>Heunggongvirae</taxon>
        <taxon>Uroviricota</taxon>
        <taxon>Caudoviricetes</taxon>
        <taxon>Mimasvirus</taxon>
        <taxon>Mimasvirus CBB</taxon>
    </lineage>
</organism>
<proteinExistence type="predicted"/>
<evidence type="ECO:0000313" key="1">
    <source>
        <dbReference type="EMBL" id="AMM43618.1"/>
    </source>
</evidence>
<dbReference type="Proteomes" id="UP000223891">
    <property type="component" value="Segment"/>
</dbReference>